<proteinExistence type="inferred from homology"/>
<feature type="compositionally biased region" description="Basic and acidic residues" evidence="2">
    <location>
        <begin position="587"/>
        <end position="597"/>
    </location>
</feature>
<sequence>MGVEMEIVAQEDSIAKHGNGIDRSVSSIKQELSRALSLASEQEASEYKKLLWEWRELRVDGPECNSFLECRLKALSQMVSYINEREHSELLSYILGMSLWVHSAETSNSLVEFVVNLASVNGGCVAQCLDMLVRNFLPPSCGLPAFVDFFSRRAVAKGMSKETLMQKKVDHMNRKESVLDCVHSALQRISDFVPITSMHLHRIVLQRMPHRIIDKEWNALYMENMLRLEQAAKSEFLKSQMLLAVVDRLIEIDVEIRWEDIVKEDDCNKVFVLDMEFDEALDDNEACVGPGSEAQHAAGISQHSAGGSLTLCAVADKMDVLMDMTLQHLQRCAEAGRIEQVFNILMTSFQSTILDTYKSKFTQFLIFYMCSQSPLTLSEKFTSLLCEILTSSQRAPNTRMSAAAYLASFLARARYVPLCIVSSCLRRMVEWCISYTPRQAEKVSLTVDTGVHGVLYSACQAIMYVLCFKMRALLDDSVERATLCKLPLNDLLRHSLNPLKLCLPSVVEEFLKQATAAGLVDRSLSTEVNKNISALVSNSFGGINRLDMFFPFDPYLLRRSDRFIRPSFLFWSMVQSLDDDVSDSDFEGNRAKTETHSSPDISQKPQQSLDSDSMEDDDSVIEDDEDLDEFEISMNRMSLTPRDYSPVLRKAPVVPLPLPAKLTPEVLQQYSDVFL</sequence>
<dbReference type="GO" id="GO:0001181">
    <property type="term" value="F:RNA polymerase I general transcription initiation factor activity"/>
    <property type="evidence" value="ECO:0007669"/>
    <property type="project" value="InterPro"/>
</dbReference>
<dbReference type="GO" id="GO:0005634">
    <property type="term" value="C:nucleus"/>
    <property type="evidence" value="ECO:0007669"/>
    <property type="project" value="TreeGrafter"/>
</dbReference>
<dbReference type="InterPro" id="IPR007991">
    <property type="entry name" value="RNA_pol_I_trans_ini_fac_RRN3"/>
</dbReference>
<comment type="similarity">
    <text evidence="1">Belongs to the RRN3 family.</text>
</comment>
<organism evidence="3 4">
    <name type="scientific">Ceratopteris richardii</name>
    <name type="common">Triangle waterfern</name>
    <dbReference type="NCBI Taxonomy" id="49495"/>
    <lineage>
        <taxon>Eukaryota</taxon>
        <taxon>Viridiplantae</taxon>
        <taxon>Streptophyta</taxon>
        <taxon>Embryophyta</taxon>
        <taxon>Tracheophyta</taxon>
        <taxon>Polypodiopsida</taxon>
        <taxon>Polypodiidae</taxon>
        <taxon>Polypodiales</taxon>
        <taxon>Pteridineae</taxon>
        <taxon>Pteridaceae</taxon>
        <taxon>Parkerioideae</taxon>
        <taxon>Ceratopteris</taxon>
    </lineage>
</organism>
<dbReference type="OrthoDB" id="26970at2759"/>
<dbReference type="Pfam" id="PF05327">
    <property type="entry name" value="RRN3"/>
    <property type="match status" value="1"/>
</dbReference>
<feature type="compositionally biased region" description="Polar residues" evidence="2">
    <location>
        <begin position="598"/>
        <end position="607"/>
    </location>
</feature>
<dbReference type="GO" id="GO:0001042">
    <property type="term" value="F:RNA polymerase I core binding"/>
    <property type="evidence" value="ECO:0007669"/>
    <property type="project" value="TreeGrafter"/>
</dbReference>
<evidence type="ECO:0000313" key="4">
    <source>
        <dbReference type="Proteomes" id="UP000825935"/>
    </source>
</evidence>
<comment type="caution">
    <text evidence="3">The sequence shown here is derived from an EMBL/GenBank/DDBJ whole genome shotgun (WGS) entry which is preliminary data.</text>
</comment>
<gene>
    <name evidence="3" type="ORF">KP509_13G084500</name>
</gene>
<evidence type="ECO:0008006" key="5">
    <source>
        <dbReference type="Google" id="ProtNLM"/>
    </source>
</evidence>
<dbReference type="PANTHER" id="PTHR12790">
    <property type="entry name" value="TRANSCRIPTION INITIATION FACTOR IA RRN3"/>
    <property type="match status" value="1"/>
</dbReference>
<evidence type="ECO:0000313" key="3">
    <source>
        <dbReference type="EMBL" id="KAH7421979.1"/>
    </source>
</evidence>
<name>A0A8T2TN26_CERRI</name>
<keyword evidence="4" id="KW-1185">Reference proteome</keyword>
<protein>
    <recommendedName>
        <fullName evidence="5">RNA polymerase I-specific transcription initiation factor RRN3</fullName>
    </recommendedName>
</protein>
<feature type="region of interest" description="Disordered" evidence="2">
    <location>
        <begin position="585"/>
        <end position="620"/>
    </location>
</feature>
<dbReference type="OMA" id="VCSPAIV"/>
<dbReference type="PANTHER" id="PTHR12790:SF0">
    <property type="entry name" value="RNA POLYMERASE I-SPECIFIC TRANSCRIPTION INITIATION FACTOR RRN3-RELATED"/>
    <property type="match status" value="1"/>
</dbReference>
<dbReference type="Proteomes" id="UP000825935">
    <property type="component" value="Chromosome 13"/>
</dbReference>
<evidence type="ECO:0000256" key="2">
    <source>
        <dbReference type="SAM" id="MobiDB-lite"/>
    </source>
</evidence>
<dbReference type="EMBL" id="CM035418">
    <property type="protein sequence ID" value="KAH7421979.1"/>
    <property type="molecule type" value="Genomic_DNA"/>
</dbReference>
<dbReference type="AlphaFoldDB" id="A0A8T2TN26"/>
<reference evidence="3" key="1">
    <citation type="submission" date="2021-08" db="EMBL/GenBank/DDBJ databases">
        <title>WGS assembly of Ceratopteris richardii.</title>
        <authorList>
            <person name="Marchant D.B."/>
            <person name="Chen G."/>
            <person name="Jenkins J."/>
            <person name="Shu S."/>
            <person name="Leebens-Mack J."/>
            <person name="Grimwood J."/>
            <person name="Schmutz J."/>
            <person name="Soltis P."/>
            <person name="Soltis D."/>
            <person name="Chen Z.-H."/>
        </authorList>
    </citation>
    <scope>NUCLEOTIDE SEQUENCE</scope>
    <source>
        <strain evidence="3">Whitten #5841</strain>
        <tissue evidence="3">Leaf</tissue>
    </source>
</reference>
<dbReference type="GO" id="GO:0006361">
    <property type="term" value="P:transcription initiation at RNA polymerase I promoter"/>
    <property type="evidence" value="ECO:0007669"/>
    <property type="project" value="InterPro"/>
</dbReference>
<accession>A0A8T2TN26</accession>
<evidence type="ECO:0000256" key="1">
    <source>
        <dbReference type="ARBA" id="ARBA00010098"/>
    </source>
</evidence>
<dbReference type="EMBL" id="CM035418">
    <property type="protein sequence ID" value="KAH7421981.1"/>
    <property type="molecule type" value="Genomic_DNA"/>
</dbReference>